<evidence type="ECO:0000313" key="3">
    <source>
        <dbReference type="Proteomes" id="UP001642409"/>
    </source>
</evidence>
<keyword evidence="1" id="KW-0175">Coiled coil</keyword>
<reference evidence="2 3" key="1">
    <citation type="submission" date="2024-07" db="EMBL/GenBank/DDBJ databases">
        <authorList>
            <person name="Akdeniz Z."/>
        </authorList>
    </citation>
    <scope>NUCLEOTIDE SEQUENCE [LARGE SCALE GENOMIC DNA]</scope>
</reference>
<proteinExistence type="predicted"/>
<feature type="coiled-coil region" evidence="1">
    <location>
        <begin position="265"/>
        <end position="327"/>
    </location>
</feature>
<dbReference type="EMBL" id="CAXDID020000032">
    <property type="protein sequence ID" value="CAL5995156.1"/>
    <property type="molecule type" value="Genomic_DNA"/>
</dbReference>
<keyword evidence="3" id="KW-1185">Reference proteome</keyword>
<dbReference type="Proteomes" id="UP001642409">
    <property type="component" value="Unassembled WGS sequence"/>
</dbReference>
<evidence type="ECO:0000256" key="1">
    <source>
        <dbReference type="SAM" id="Coils"/>
    </source>
</evidence>
<accession>A0ABP1HLS1</accession>
<feature type="coiled-coil region" evidence="1">
    <location>
        <begin position="132"/>
        <end position="201"/>
    </location>
</feature>
<evidence type="ECO:0000313" key="2">
    <source>
        <dbReference type="EMBL" id="CAL5995156.1"/>
    </source>
</evidence>
<name>A0ABP1HLS1_9EUKA</name>
<organism evidence="2 3">
    <name type="scientific">Hexamita inflata</name>
    <dbReference type="NCBI Taxonomy" id="28002"/>
    <lineage>
        <taxon>Eukaryota</taxon>
        <taxon>Metamonada</taxon>
        <taxon>Diplomonadida</taxon>
        <taxon>Hexamitidae</taxon>
        <taxon>Hexamitinae</taxon>
        <taxon>Hexamita</taxon>
    </lineage>
</organism>
<comment type="caution">
    <text evidence="2">The sequence shown here is derived from an EMBL/GenBank/DDBJ whole genome shotgun (WGS) entry which is preliminary data.</text>
</comment>
<protein>
    <submittedName>
        <fullName evidence="2">Hypothetical_protein</fullName>
    </submittedName>
</protein>
<gene>
    <name evidence="2" type="ORF">HINF_LOCUS13900</name>
</gene>
<sequence length="389" mass="46207">MSLKLQKQMDRFGFRVEHFENIDPSELFQLIKSILAEIPPMILNVAKLNNETSLRNHLNEQIRFTSKLQKELQKIVEETNKMFNQKLDKKVKINDQQKQIKDLLDRYINKSSDDDPLLSLKNNLLLKQKSLFAQKREQIQEVFDQIDYLEQELESLTIENNDFQSPENHITNLQLNNRKKIQQLDQEHLNLLKQLNLYQGQVIPLKNLQERLKIDLNLEQRTVRRLVTNYETQLKELSTNNNIKAKQLIEEYEIRTNTRTFSATLRKHSKEIDNLLYEIEEAEEQEQYMDQALKYAERKNIAQETLFKEAEIELAKIQQLVNEIEVKVTQNDIVRSTQQFLNTISYQQSQIKNLESKMTKKEIIYDVARLDGSIYNRLGLGRSRIEDEQ</sequence>